<dbReference type="PANTHER" id="PTHR24178">
    <property type="entry name" value="MOLTING PROTEIN MLT-4"/>
    <property type="match status" value="1"/>
</dbReference>
<feature type="binding site" evidence="7">
    <location>
        <position position="700"/>
    </location>
    <ligand>
        <name>Zn(2+)</name>
        <dbReference type="ChEBI" id="CHEBI:29105"/>
    </ligand>
</feature>
<feature type="binding site" evidence="7">
    <location>
        <position position="675"/>
    </location>
    <ligand>
        <name>Zn(2+)</name>
        <dbReference type="ChEBI" id="CHEBI:29105"/>
    </ligand>
</feature>
<feature type="coiled-coil region" evidence="8">
    <location>
        <begin position="185"/>
        <end position="227"/>
    </location>
</feature>
<organism evidence="11 12">
    <name type="scientific">Cavenderia fasciculata</name>
    <name type="common">Slime mold</name>
    <name type="synonym">Dictyostelium fasciculatum</name>
    <dbReference type="NCBI Taxonomy" id="261658"/>
    <lineage>
        <taxon>Eukaryota</taxon>
        <taxon>Amoebozoa</taxon>
        <taxon>Evosea</taxon>
        <taxon>Eumycetozoa</taxon>
        <taxon>Dictyostelia</taxon>
        <taxon>Acytosteliales</taxon>
        <taxon>Cavenderiaceae</taxon>
        <taxon>Cavenderia</taxon>
    </lineage>
</organism>
<feature type="region of interest" description="Disordered" evidence="9">
    <location>
        <begin position="514"/>
        <end position="535"/>
    </location>
</feature>
<evidence type="ECO:0000313" key="11">
    <source>
        <dbReference type="EMBL" id="EGG16687.1"/>
    </source>
</evidence>
<dbReference type="GeneID" id="14869018"/>
<dbReference type="PROSITE" id="PS50305">
    <property type="entry name" value="SIRTUIN"/>
    <property type="match status" value="1"/>
</dbReference>
<dbReference type="PRINTS" id="PR01415">
    <property type="entry name" value="ANKYRIN"/>
</dbReference>
<keyword evidence="4" id="KW-0520">NAD</keyword>
<dbReference type="GO" id="GO:0016740">
    <property type="term" value="F:transferase activity"/>
    <property type="evidence" value="ECO:0007669"/>
    <property type="project" value="UniProtKB-KW"/>
</dbReference>
<evidence type="ECO:0000256" key="8">
    <source>
        <dbReference type="SAM" id="Coils"/>
    </source>
</evidence>
<dbReference type="OrthoDB" id="420264at2759"/>
<protein>
    <submittedName>
        <fullName evidence="11">Ankyrin repeat-containing protein</fullName>
    </submittedName>
</protein>
<dbReference type="Gene3D" id="3.40.50.1220">
    <property type="entry name" value="TPP-binding domain"/>
    <property type="match status" value="1"/>
</dbReference>
<keyword evidence="12" id="KW-1185">Reference proteome</keyword>
<evidence type="ECO:0000256" key="9">
    <source>
        <dbReference type="SAM" id="MobiDB-lite"/>
    </source>
</evidence>
<dbReference type="SUPFAM" id="SSF48403">
    <property type="entry name" value="Ankyrin repeat"/>
    <property type="match status" value="1"/>
</dbReference>
<dbReference type="InterPro" id="IPR026590">
    <property type="entry name" value="Ssirtuin_cat_dom"/>
</dbReference>
<evidence type="ECO:0000313" key="12">
    <source>
        <dbReference type="Proteomes" id="UP000007797"/>
    </source>
</evidence>
<keyword evidence="3" id="KW-0677">Repeat</keyword>
<dbReference type="Pfam" id="PF00023">
    <property type="entry name" value="Ank"/>
    <property type="match status" value="1"/>
</dbReference>
<dbReference type="Proteomes" id="UP000007797">
    <property type="component" value="Unassembled WGS sequence"/>
</dbReference>
<dbReference type="GO" id="GO:0070403">
    <property type="term" value="F:NAD+ binding"/>
    <property type="evidence" value="ECO:0007669"/>
    <property type="project" value="InterPro"/>
</dbReference>
<dbReference type="GO" id="GO:0046872">
    <property type="term" value="F:metal ion binding"/>
    <property type="evidence" value="ECO:0007669"/>
    <property type="project" value="UniProtKB-KW"/>
</dbReference>
<accession>F4Q2K8</accession>
<feature type="domain" description="Deacetylase sirtuin-type" evidence="10">
    <location>
        <begin position="538"/>
        <end position="832"/>
    </location>
</feature>
<dbReference type="PROSITE" id="PS50297">
    <property type="entry name" value="ANK_REP_REGION"/>
    <property type="match status" value="4"/>
</dbReference>
<dbReference type="SMART" id="SM00248">
    <property type="entry name" value="ANK"/>
    <property type="match status" value="9"/>
</dbReference>
<evidence type="ECO:0000256" key="5">
    <source>
        <dbReference type="ARBA" id="ARBA00023043"/>
    </source>
</evidence>
<dbReference type="Gene3D" id="3.30.1600.10">
    <property type="entry name" value="SIR2/SIRT2 'Small Domain"/>
    <property type="match status" value="1"/>
</dbReference>
<dbReference type="OMA" id="DFRECDC"/>
<feature type="compositionally biased region" description="Low complexity" evidence="9">
    <location>
        <begin position="59"/>
        <end position="76"/>
    </location>
</feature>
<reference evidence="12" key="1">
    <citation type="journal article" date="2011" name="Genome Res.">
        <title>Phylogeny-wide analysis of social amoeba genomes highlights ancient origins for complex intercellular communication.</title>
        <authorList>
            <person name="Heidel A.J."/>
            <person name="Lawal H.M."/>
            <person name="Felder M."/>
            <person name="Schilde C."/>
            <person name="Helps N.R."/>
            <person name="Tunggal B."/>
            <person name="Rivero F."/>
            <person name="John U."/>
            <person name="Schleicher M."/>
            <person name="Eichinger L."/>
            <person name="Platzer M."/>
            <person name="Noegel A.A."/>
            <person name="Schaap P."/>
            <person name="Gloeckner G."/>
        </authorList>
    </citation>
    <scope>NUCLEOTIDE SEQUENCE [LARGE SCALE GENOMIC DNA]</scope>
    <source>
        <strain evidence="12">SH3</strain>
    </source>
</reference>
<feature type="active site" description="Proton acceptor" evidence="7">
    <location>
        <position position="664"/>
    </location>
</feature>
<dbReference type="InterPro" id="IPR036770">
    <property type="entry name" value="Ankyrin_rpt-contain_sf"/>
</dbReference>
<evidence type="ECO:0000256" key="3">
    <source>
        <dbReference type="ARBA" id="ARBA00022737"/>
    </source>
</evidence>
<dbReference type="InterPro" id="IPR026591">
    <property type="entry name" value="Sirtuin_cat_small_dom_sf"/>
</dbReference>
<sequence length="832" mass="93322">MIDCINTIQQRKIKRNNIIIIYFAAMDNLAKHQGLVAAAASVILTTSIILYKYLKTNKSNNNSNNNNNNNNQQQQQGEEEEGVTKFPEDWNDLLKACYLESYGDTITSLANDLKNLKDYLESFQSSSSSSSSSLASFESNIIYKDNNKWNAFHVITSKGNQPILELLLEHVITCSNTIKNEIELLLLVQNNNSNSNNNNNNLQQKKLIKLEQLLDKLKELLNGVNDKGYTPLHIASCNGYEDIVKLLIDNGSSIDSISDTMETPLYLACANQFESIVRALLLVFDNNEKRKEYINQFTTHGSTALHVAVLRRNESIVQLLLANGADVHAIKKDGSTPLHVAATIDYHEIIPILLEFGSSLTSVNRFGSTPIHEACIKGNYKSLKVLLLNQPELVNFKDKDSSTPLHLACNIVNKEVSNYRQVIKVLIEYGVDLDAVDDGNATALHVLACTGEQGNELVQYLLDSGANPTIENATGWTPLHHAHNQNNQPLFDMLLLHCKNFYPDSLINFDKHKPRQFKDKSSKDNNNNNNSKTEKIFLESGEERLKRIGNEIRQGKIKNIVLLTGAGISTNAGIPAYRTEDGIYNRNKQFSFSMQSIQEQPTVFFESIKNYFYPVVTGQIPPTKTHEFIFDLYEKNVLLRNFTQNVDGLDEMVGLPDDKIVHAHGSLRSWRCSNCQQAVPQELVNEQVWNIIANGGIPYCQKSQCQQSSEPQSILRPDVIFFGESLPVRYHQQSIKDLRKCDLLIIIGTSLSVYPFASLVNDVQSHVPRILINKDAVGPFRGVSDFDRSNQSSSLPTTTTTTDLVIESRGNRDLELAGLLVIDVENGRNQFA</sequence>
<proteinExistence type="inferred from homology"/>
<comment type="similarity">
    <text evidence="1">Belongs to the sirtuin family.</text>
</comment>
<dbReference type="SUPFAM" id="SSF52467">
    <property type="entry name" value="DHS-like NAD/FAD-binding domain"/>
    <property type="match status" value="1"/>
</dbReference>
<feature type="binding site" evidence="7">
    <location>
        <position position="672"/>
    </location>
    <ligand>
        <name>Zn(2+)</name>
        <dbReference type="ChEBI" id="CHEBI:29105"/>
    </ligand>
</feature>
<dbReference type="RefSeq" id="XP_004355161.1">
    <property type="nucleotide sequence ID" value="XM_004355109.1"/>
</dbReference>
<keyword evidence="2" id="KW-0808">Transferase</keyword>
<keyword evidence="5 6" id="KW-0040">ANK repeat</keyword>
<feature type="binding site" evidence="7">
    <location>
        <position position="705"/>
    </location>
    <ligand>
        <name>Zn(2+)</name>
        <dbReference type="ChEBI" id="CHEBI:29105"/>
    </ligand>
</feature>
<feature type="repeat" description="ANK" evidence="6">
    <location>
        <begin position="227"/>
        <end position="259"/>
    </location>
</feature>
<feature type="region of interest" description="Disordered" evidence="9">
    <location>
        <begin position="59"/>
        <end position="84"/>
    </location>
</feature>
<dbReference type="InterPro" id="IPR002110">
    <property type="entry name" value="Ankyrin_rpt"/>
</dbReference>
<dbReference type="STRING" id="1054147.F4Q2K8"/>
<dbReference type="Gene3D" id="1.25.40.20">
    <property type="entry name" value="Ankyrin repeat-containing domain"/>
    <property type="match status" value="3"/>
</dbReference>
<dbReference type="InterPro" id="IPR029035">
    <property type="entry name" value="DHS-like_NAD/FAD-binding_dom"/>
</dbReference>
<feature type="repeat" description="ANK" evidence="6">
    <location>
        <begin position="400"/>
        <end position="438"/>
    </location>
</feature>
<dbReference type="PANTHER" id="PTHR24178:SF41">
    <property type="entry name" value="ANKYRIN-2 ISOFORM X1"/>
    <property type="match status" value="1"/>
</dbReference>
<dbReference type="InterPro" id="IPR003000">
    <property type="entry name" value="Sirtuin"/>
</dbReference>
<dbReference type="PROSITE" id="PS50088">
    <property type="entry name" value="ANK_REPEAT"/>
    <property type="match status" value="6"/>
</dbReference>
<keyword evidence="8" id="KW-0175">Coiled coil</keyword>
<evidence type="ECO:0000256" key="2">
    <source>
        <dbReference type="ARBA" id="ARBA00022679"/>
    </source>
</evidence>
<keyword evidence="7" id="KW-0479">Metal-binding</keyword>
<dbReference type="KEGG" id="dfa:DFA_07665"/>
<dbReference type="Pfam" id="PF02146">
    <property type="entry name" value="SIR2"/>
    <property type="match status" value="1"/>
</dbReference>
<evidence type="ECO:0000256" key="6">
    <source>
        <dbReference type="PROSITE-ProRule" id="PRU00023"/>
    </source>
</evidence>
<keyword evidence="7" id="KW-0862">Zinc</keyword>
<dbReference type="AlphaFoldDB" id="F4Q2K8"/>
<feature type="repeat" description="ANK" evidence="6">
    <location>
        <begin position="366"/>
        <end position="399"/>
    </location>
</feature>
<name>F4Q2K8_CACFS</name>
<evidence type="ECO:0000256" key="4">
    <source>
        <dbReference type="ARBA" id="ARBA00023027"/>
    </source>
</evidence>
<evidence type="ECO:0000256" key="7">
    <source>
        <dbReference type="PROSITE-ProRule" id="PRU00236"/>
    </source>
</evidence>
<dbReference type="EMBL" id="GL883021">
    <property type="protein sequence ID" value="EGG16687.1"/>
    <property type="molecule type" value="Genomic_DNA"/>
</dbReference>
<evidence type="ECO:0000259" key="10">
    <source>
        <dbReference type="PROSITE" id="PS50305"/>
    </source>
</evidence>
<dbReference type="Pfam" id="PF12796">
    <property type="entry name" value="Ank_2"/>
    <property type="match status" value="2"/>
</dbReference>
<feature type="repeat" description="ANK" evidence="6">
    <location>
        <begin position="439"/>
        <end position="473"/>
    </location>
</feature>
<feature type="repeat" description="ANK" evidence="6">
    <location>
        <begin position="333"/>
        <end position="365"/>
    </location>
</feature>
<feature type="repeat" description="ANK" evidence="6">
    <location>
        <begin position="300"/>
        <end position="332"/>
    </location>
</feature>
<gene>
    <name evidence="11" type="primary">sir2B</name>
    <name evidence="11" type="ORF">DFA_07665</name>
</gene>
<evidence type="ECO:0000256" key="1">
    <source>
        <dbReference type="ARBA" id="ARBA00006988"/>
    </source>
</evidence>